<dbReference type="PANTHER" id="PTHR23073">
    <property type="entry name" value="26S PROTEASOME REGULATORY SUBUNIT"/>
    <property type="match status" value="1"/>
</dbReference>
<feature type="domain" description="AAA+ ATPase" evidence="4">
    <location>
        <begin position="399"/>
        <end position="532"/>
    </location>
</feature>
<comment type="similarity">
    <text evidence="1">Belongs to the AAA ATPase family.</text>
</comment>
<gene>
    <name evidence="5" type="ORF">FHR97_003117</name>
</gene>
<dbReference type="InterPro" id="IPR003959">
    <property type="entry name" value="ATPase_AAA_core"/>
</dbReference>
<dbReference type="InterPro" id="IPR027417">
    <property type="entry name" value="P-loop_NTPase"/>
</dbReference>
<dbReference type="Gene3D" id="3.40.50.300">
    <property type="entry name" value="P-loop containing nucleotide triphosphate hydrolases"/>
    <property type="match status" value="1"/>
</dbReference>
<dbReference type="CDD" id="cd19481">
    <property type="entry name" value="RecA-like_protease"/>
    <property type="match status" value="1"/>
</dbReference>
<keyword evidence="6" id="KW-1185">Reference proteome</keyword>
<dbReference type="Proteomes" id="UP000518892">
    <property type="component" value="Unassembled WGS sequence"/>
</dbReference>
<accession>A0A7W5EVJ9</accession>
<dbReference type="InterPro" id="IPR050221">
    <property type="entry name" value="26S_Proteasome_ATPase"/>
</dbReference>
<dbReference type="EMBL" id="JACHXR010000010">
    <property type="protein sequence ID" value="MBB3232249.1"/>
    <property type="molecule type" value="Genomic_DNA"/>
</dbReference>
<evidence type="ECO:0000256" key="3">
    <source>
        <dbReference type="ARBA" id="ARBA00022840"/>
    </source>
</evidence>
<comment type="caution">
    <text evidence="5">The sequence shown here is derived from an EMBL/GenBank/DDBJ whole genome shotgun (WGS) entry which is preliminary data.</text>
</comment>
<name>A0A7W5EVJ9_9GAMM</name>
<evidence type="ECO:0000313" key="5">
    <source>
        <dbReference type="EMBL" id="MBB3232249.1"/>
    </source>
</evidence>
<keyword evidence="3" id="KW-0067">ATP-binding</keyword>
<dbReference type="SMART" id="SM00382">
    <property type="entry name" value="AAA"/>
    <property type="match status" value="1"/>
</dbReference>
<evidence type="ECO:0000256" key="2">
    <source>
        <dbReference type="ARBA" id="ARBA00022741"/>
    </source>
</evidence>
<keyword evidence="2" id="KW-0547">Nucleotide-binding</keyword>
<dbReference type="Pfam" id="PF00004">
    <property type="entry name" value="AAA"/>
    <property type="match status" value="1"/>
</dbReference>
<protein>
    <submittedName>
        <fullName evidence="5">AAA+ superfamily predicted ATPase</fullName>
    </submittedName>
</protein>
<dbReference type="GO" id="GO:0005524">
    <property type="term" value="F:ATP binding"/>
    <property type="evidence" value="ECO:0007669"/>
    <property type="project" value="UniProtKB-KW"/>
</dbReference>
<sequence>MRNFAELYAIEIDAIVKLTEASLTGNHEGEQLEALRARLADPESSRFAKLTRMLGLKRPECDLLLCLIAHHVQPHLDTAIRKRSTLPYVHEALVREIFRQDRMPIYTSDSALNLWQLVRARDMGPGAPMAFDIDLAVIEWLAGKPGLEPALQQLLTRVEGQAADDGIACDLAQAIRAEGSKVHGIICELTGSSETDFTEVAAGAASMLNTSLWVVQAREEPFDPDQVLRIHRFVTVQNAALYWQAPESRHLEPCISPSARLQFIANAESQPARTSATHRYLSFEVPAPRRNTLRKRLRAHFPDAPEDKLRRVAAIRGVDARLIETAQSSDIDALARHALTRSTRALHAWAMPLSTDVGFDDLVLDPPMREQLEDLVAQIRIQHELMDRPEVARVYVQERALSILLQGPPGTGKTLSARVLAGEAGLPLFRVDVASLVSKWRGETNKNLREMFRAATRSGAILFVDEFDAVASKRTETRNEVARADNQNTAYFLQLIENAYEGTVVFATNRPKEIDEAMLRRIRHTLDFQPPGESERTKLWRLALAPFEPAEDLLAFSEVLGPAFSFSGARIKAVVLNAYAQGAASGDDALTIDGLRRATLAEARQNGRLPGKRELSRVLSYCNSEIRAVQS</sequence>
<evidence type="ECO:0000313" key="6">
    <source>
        <dbReference type="Proteomes" id="UP000518892"/>
    </source>
</evidence>
<evidence type="ECO:0000259" key="4">
    <source>
        <dbReference type="SMART" id="SM00382"/>
    </source>
</evidence>
<evidence type="ECO:0000256" key="1">
    <source>
        <dbReference type="ARBA" id="ARBA00006914"/>
    </source>
</evidence>
<organism evidence="5 6">
    <name type="scientific">Halomonas stenophila</name>
    <dbReference type="NCBI Taxonomy" id="795312"/>
    <lineage>
        <taxon>Bacteria</taxon>
        <taxon>Pseudomonadati</taxon>
        <taxon>Pseudomonadota</taxon>
        <taxon>Gammaproteobacteria</taxon>
        <taxon>Oceanospirillales</taxon>
        <taxon>Halomonadaceae</taxon>
        <taxon>Halomonas</taxon>
    </lineage>
</organism>
<dbReference type="RefSeq" id="WP_183384696.1">
    <property type="nucleotide sequence ID" value="NZ_JACHXR010000010.1"/>
</dbReference>
<dbReference type="AlphaFoldDB" id="A0A7W5EVJ9"/>
<dbReference type="GO" id="GO:0016887">
    <property type="term" value="F:ATP hydrolysis activity"/>
    <property type="evidence" value="ECO:0007669"/>
    <property type="project" value="InterPro"/>
</dbReference>
<proteinExistence type="inferred from homology"/>
<dbReference type="InterPro" id="IPR003593">
    <property type="entry name" value="AAA+_ATPase"/>
</dbReference>
<dbReference type="SUPFAM" id="SSF52540">
    <property type="entry name" value="P-loop containing nucleoside triphosphate hydrolases"/>
    <property type="match status" value="1"/>
</dbReference>
<reference evidence="5 6" key="1">
    <citation type="submission" date="2020-08" db="EMBL/GenBank/DDBJ databases">
        <title>Genomic Encyclopedia of Type Strains, Phase III (KMG-III): the genomes of soil and plant-associated and newly described type strains.</title>
        <authorList>
            <person name="Whitman W."/>
        </authorList>
    </citation>
    <scope>NUCLEOTIDE SEQUENCE [LARGE SCALE GENOMIC DNA]</scope>
    <source>
        <strain evidence="5 6">CECT 7744</strain>
    </source>
</reference>